<evidence type="ECO:0000256" key="1">
    <source>
        <dbReference type="ARBA" id="ARBA00004173"/>
    </source>
</evidence>
<dbReference type="Proteomes" id="UP001321473">
    <property type="component" value="Unassembled WGS sequence"/>
</dbReference>
<keyword evidence="6" id="KW-0809">Transit peptide</keyword>
<dbReference type="FunFam" id="3.40.1280.30:FF:000028">
    <property type="entry name" value="tRNA methyltransferase 10 homolog C"/>
    <property type="match status" value="1"/>
</dbReference>
<evidence type="ECO:0000256" key="7">
    <source>
        <dbReference type="ARBA" id="ARBA00023054"/>
    </source>
</evidence>
<dbReference type="GO" id="GO:0097745">
    <property type="term" value="P:mitochondrial tRNA 5'-end processing"/>
    <property type="evidence" value="ECO:0007669"/>
    <property type="project" value="TreeGrafter"/>
</dbReference>
<keyword evidence="4" id="KW-0949">S-adenosyl-L-methionine</keyword>
<keyword evidence="7 10" id="KW-0175">Coiled coil</keyword>
<evidence type="ECO:0000256" key="5">
    <source>
        <dbReference type="ARBA" id="ARBA00022694"/>
    </source>
</evidence>
<evidence type="ECO:0000256" key="8">
    <source>
        <dbReference type="ARBA" id="ARBA00023128"/>
    </source>
</evidence>
<sequence>MAKLLPRFCVPLIRCASTRPAVAASGGQRLLSFFRPECKVRSQAPAFVRQFSRVSDAADPVDVGKEKDADAAECSPAVHSTEMTVDDFKELVTSDEVRRQIHLILLEYVSCRDTVGRVPSILSVKDMAELLAITSPARRAKYFGYLFKTEMAVLATKRRKEKRRLERLAAKEEARKKAIEDGSINHIQYGIANTIFLFIREQAMNNYYNYRQAWATMFGQTLVFDLDYEHEMSKRELTNAADQLQEVYATNRLDPDPFNLVFCNVKEGSQYKQHLHRVLPHLGKPSCIVTATEKSYLDLYPKERLVYLTPDARQPLRYSDDAIYIVGAMVDLGSQRPLSMAKAKRQGISFARLPLDEYLQWGQSSSKTLALNHITRILLDMKATKDWSKAFESVPRRKLKTPEELEAEAQYRSSKEVQRKRVLKKFKLE</sequence>
<proteinExistence type="predicted"/>
<organism evidence="12 13">
    <name type="scientific">Amblyomma americanum</name>
    <name type="common">Lone star tick</name>
    <dbReference type="NCBI Taxonomy" id="6943"/>
    <lineage>
        <taxon>Eukaryota</taxon>
        <taxon>Metazoa</taxon>
        <taxon>Ecdysozoa</taxon>
        <taxon>Arthropoda</taxon>
        <taxon>Chelicerata</taxon>
        <taxon>Arachnida</taxon>
        <taxon>Acari</taxon>
        <taxon>Parasitiformes</taxon>
        <taxon>Ixodida</taxon>
        <taxon>Ixodoidea</taxon>
        <taxon>Ixodidae</taxon>
        <taxon>Amblyomminae</taxon>
        <taxon>Amblyomma</taxon>
    </lineage>
</organism>
<gene>
    <name evidence="12" type="ORF">V5799_008462</name>
</gene>
<keyword evidence="2" id="KW-0489">Methyltransferase</keyword>
<dbReference type="AlphaFoldDB" id="A0AAQ4FED3"/>
<dbReference type="CDD" id="cd18102">
    <property type="entry name" value="Trm10_MRRP1"/>
    <property type="match status" value="1"/>
</dbReference>
<feature type="domain" description="SAM-dependent MTase TRM10-type" evidence="11">
    <location>
        <begin position="208"/>
        <end position="401"/>
    </location>
</feature>
<evidence type="ECO:0000256" key="9">
    <source>
        <dbReference type="ARBA" id="ARBA00029803"/>
    </source>
</evidence>
<dbReference type="GO" id="GO:0008168">
    <property type="term" value="F:methyltransferase activity"/>
    <property type="evidence" value="ECO:0007669"/>
    <property type="project" value="UniProtKB-KW"/>
</dbReference>
<evidence type="ECO:0000256" key="10">
    <source>
        <dbReference type="SAM" id="Coils"/>
    </source>
</evidence>
<feature type="coiled-coil region" evidence="10">
    <location>
        <begin position="151"/>
        <end position="182"/>
    </location>
</feature>
<evidence type="ECO:0000313" key="13">
    <source>
        <dbReference type="Proteomes" id="UP001321473"/>
    </source>
</evidence>
<dbReference type="GO" id="GO:0005739">
    <property type="term" value="C:mitochondrion"/>
    <property type="evidence" value="ECO:0007669"/>
    <property type="project" value="UniProtKB-SubCell"/>
</dbReference>
<comment type="caution">
    <text evidence="12">The sequence shown here is derived from an EMBL/GenBank/DDBJ whole genome shotgun (WGS) entry which is preliminary data.</text>
</comment>
<dbReference type="InterPro" id="IPR028564">
    <property type="entry name" value="MT_TRM10-typ"/>
</dbReference>
<evidence type="ECO:0000256" key="4">
    <source>
        <dbReference type="ARBA" id="ARBA00022691"/>
    </source>
</evidence>
<keyword evidence="13" id="KW-1185">Reference proteome</keyword>
<dbReference type="PANTHER" id="PTHR13563">
    <property type="entry name" value="TRNA (GUANINE-9-) METHYLTRANSFERASE"/>
    <property type="match status" value="1"/>
</dbReference>
<dbReference type="GO" id="GO:0005654">
    <property type="term" value="C:nucleoplasm"/>
    <property type="evidence" value="ECO:0007669"/>
    <property type="project" value="TreeGrafter"/>
</dbReference>
<evidence type="ECO:0000313" key="12">
    <source>
        <dbReference type="EMBL" id="KAK8785173.1"/>
    </source>
</evidence>
<keyword evidence="3" id="KW-0808">Transferase</keyword>
<dbReference type="GO" id="GO:0070131">
    <property type="term" value="P:positive regulation of mitochondrial translation"/>
    <property type="evidence" value="ECO:0007669"/>
    <property type="project" value="TreeGrafter"/>
</dbReference>
<dbReference type="Gene3D" id="3.40.1280.30">
    <property type="match status" value="1"/>
</dbReference>
<keyword evidence="5" id="KW-0819">tRNA processing</keyword>
<dbReference type="GO" id="GO:0032259">
    <property type="term" value="P:methylation"/>
    <property type="evidence" value="ECO:0007669"/>
    <property type="project" value="UniProtKB-KW"/>
</dbReference>
<dbReference type="InterPro" id="IPR038459">
    <property type="entry name" value="MT_TRM10-typ_sf"/>
</dbReference>
<evidence type="ECO:0000259" key="11">
    <source>
        <dbReference type="PROSITE" id="PS51675"/>
    </source>
</evidence>
<evidence type="ECO:0000256" key="3">
    <source>
        <dbReference type="ARBA" id="ARBA00022679"/>
    </source>
</evidence>
<evidence type="ECO:0000256" key="2">
    <source>
        <dbReference type="ARBA" id="ARBA00022603"/>
    </source>
</evidence>
<comment type="subcellular location">
    <subcellularLocation>
        <location evidence="1">Mitochondrion</location>
    </subcellularLocation>
</comment>
<accession>A0AAQ4FED3</accession>
<dbReference type="EMBL" id="JARKHS020003841">
    <property type="protein sequence ID" value="KAK8785173.1"/>
    <property type="molecule type" value="Genomic_DNA"/>
</dbReference>
<name>A0AAQ4FED3_AMBAM</name>
<dbReference type="PROSITE" id="PS51675">
    <property type="entry name" value="SAM_MT_TRM10"/>
    <property type="match status" value="1"/>
</dbReference>
<evidence type="ECO:0000256" key="6">
    <source>
        <dbReference type="ARBA" id="ARBA00022946"/>
    </source>
</evidence>
<dbReference type="GO" id="GO:0000049">
    <property type="term" value="F:tRNA binding"/>
    <property type="evidence" value="ECO:0007669"/>
    <property type="project" value="TreeGrafter"/>
</dbReference>
<reference evidence="12 13" key="1">
    <citation type="journal article" date="2023" name="Arcadia Sci">
        <title>De novo assembly of a long-read Amblyomma americanum tick genome.</title>
        <authorList>
            <person name="Chou S."/>
            <person name="Poskanzer K.E."/>
            <person name="Rollins M."/>
            <person name="Thuy-Boun P.S."/>
        </authorList>
    </citation>
    <scope>NUCLEOTIDE SEQUENCE [LARGE SCALE GENOMIC DNA]</scope>
    <source>
        <strain evidence="12">F_SG_1</strain>
        <tissue evidence="12">Salivary glands</tissue>
    </source>
</reference>
<protein>
    <recommendedName>
        <fullName evidence="9">RNA (guanine-9-)-methyltransferase domain-containing protein 1</fullName>
    </recommendedName>
</protein>
<dbReference type="InterPro" id="IPR025812">
    <property type="entry name" value="Trm10_C_MTase_dom"/>
</dbReference>
<dbReference type="InterPro" id="IPR007356">
    <property type="entry name" value="tRNA_m1G_MeTrfase_euk"/>
</dbReference>
<dbReference type="PANTHER" id="PTHR13563:SF5">
    <property type="entry name" value="TRNA METHYLTRANSFERASE 10 HOMOLOG C"/>
    <property type="match status" value="1"/>
</dbReference>
<keyword evidence="8" id="KW-0496">Mitochondrion</keyword>